<dbReference type="AlphaFoldDB" id="A0A8D1KY11"/>
<evidence type="ECO:0000313" key="2">
    <source>
        <dbReference type="Proteomes" id="UP000694728"/>
    </source>
</evidence>
<reference evidence="1" key="1">
    <citation type="submission" date="2025-08" db="UniProtKB">
        <authorList>
            <consortium name="Ensembl"/>
        </authorList>
    </citation>
    <scope>IDENTIFICATION</scope>
</reference>
<organism evidence="1 2">
    <name type="scientific">Sus scrofa</name>
    <name type="common">Pig</name>
    <dbReference type="NCBI Taxonomy" id="9823"/>
    <lineage>
        <taxon>Eukaryota</taxon>
        <taxon>Metazoa</taxon>
        <taxon>Chordata</taxon>
        <taxon>Craniata</taxon>
        <taxon>Vertebrata</taxon>
        <taxon>Euteleostomi</taxon>
        <taxon>Mammalia</taxon>
        <taxon>Eutheria</taxon>
        <taxon>Laurasiatheria</taxon>
        <taxon>Artiodactyla</taxon>
        <taxon>Suina</taxon>
        <taxon>Suidae</taxon>
        <taxon>Sus</taxon>
    </lineage>
</organism>
<proteinExistence type="predicted"/>
<dbReference type="Proteomes" id="UP000694728">
    <property type="component" value="Unplaced"/>
</dbReference>
<accession>A0A8D1KY11</accession>
<protein>
    <submittedName>
        <fullName evidence="1">Kinesin family member 4A</fullName>
    </submittedName>
</protein>
<name>A0A8D1KY11_PIG</name>
<evidence type="ECO:0000313" key="1">
    <source>
        <dbReference type="Ensembl" id="ENSSSCP00045020088.1"/>
    </source>
</evidence>
<dbReference type="Ensembl" id="ENSSSCT00045029012.1">
    <property type="protein sequence ID" value="ENSSSCP00045020088.1"/>
    <property type="gene ID" value="ENSSSCG00045016843.1"/>
</dbReference>
<sequence length="138" mass="15958">TWMRFDPWPRDQLPSQDNPNKWTGISHKVYTPDRNHEVAGFIPGLTQWVKDPALLLGTSICPKKQSKFGTFIMVYVPDRNGHRSCRQENHRVVIVSDVMAQDDNYSTAIKILKLARAVSVLLQFLPYSEIKNKERKVH</sequence>